<comment type="caution">
    <text evidence="2">The sequence shown here is derived from an EMBL/GenBank/DDBJ whole genome shotgun (WGS) entry which is preliminary data.</text>
</comment>
<feature type="signal peptide" evidence="1">
    <location>
        <begin position="1"/>
        <end position="21"/>
    </location>
</feature>
<feature type="chain" id="PRO_5046181994" evidence="1">
    <location>
        <begin position="22"/>
        <end position="189"/>
    </location>
</feature>
<evidence type="ECO:0000313" key="3">
    <source>
        <dbReference type="Proteomes" id="UP000324828"/>
    </source>
</evidence>
<name>A0ABQ6SKX0_9PAST</name>
<organism evidence="2 3">
    <name type="scientific">Haemophilus seminalis</name>
    <dbReference type="NCBI Taxonomy" id="2582921"/>
    <lineage>
        <taxon>Bacteria</taxon>
        <taxon>Pseudomonadati</taxon>
        <taxon>Pseudomonadota</taxon>
        <taxon>Gammaproteobacteria</taxon>
        <taxon>Pasteurellales</taxon>
        <taxon>Pasteurellaceae</taxon>
        <taxon>Haemophilus</taxon>
    </lineage>
</organism>
<keyword evidence="1" id="KW-0732">Signal</keyword>
<dbReference type="RefSeq" id="WP_046939410.1">
    <property type="nucleotide sequence ID" value="NZ_VCED01000002.1"/>
</dbReference>
<reference evidence="2 3" key="1">
    <citation type="submission" date="2019-09" db="EMBL/GenBank/DDBJ databases">
        <title>Haemophilus seminale sp. nov., isolated from human semen.</title>
        <authorList>
            <person name="Zheng M."/>
        </authorList>
    </citation>
    <scope>NUCLEOTIDE SEQUENCE [LARGE SCALE GENOMIC DNA]</scope>
    <source>
        <strain evidence="2 3">SZY H2</strain>
    </source>
</reference>
<dbReference type="EMBL" id="VXDF01000004">
    <property type="protein sequence ID" value="KAA5523099.1"/>
    <property type="molecule type" value="Genomic_DNA"/>
</dbReference>
<sequence length="189" mass="21302">MKKFISILSLSIILFITGCSATVNTTQREDVYKSQNYTKIDSSIILGEFSYEPAKLGKVRESQPENTAMGTIYFDQSIGEMVKHFTAKELSMTGIKVGIGKLTILGNVKKLKIDDLGYSVDFSYTINYKLLKNGEIVWDKDYSPTIVTVSKFESSPREMITSQTYRLIASGYEKFINDNGVKTLLENNR</sequence>
<gene>
    <name evidence="2" type="ORF">F2S80_05775</name>
</gene>
<dbReference type="Proteomes" id="UP000324828">
    <property type="component" value="Unassembled WGS sequence"/>
</dbReference>
<protein>
    <submittedName>
        <fullName evidence="2">Integron protein cassette protein</fullName>
    </submittedName>
</protein>
<keyword evidence="3" id="KW-1185">Reference proteome</keyword>
<accession>A0ABQ6SKX0</accession>
<proteinExistence type="predicted"/>
<dbReference type="PROSITE" id="PS51257">
    <property type="entry name" value="PROKAR_LIPOPROTEIN"/>
    <property type="match status" value="1"/>
</dbReference>
<evidence type="ECO:0000313" key="2">
    <source>
        <dbReference type="EMBL" id="KAA5523099.1"/>
    </source>
</evidence>
<evidence type="ECO:0000256" key="1">
    <source>
        <dbReference type="SAM" id="SignalP"/>
    </source>
</evidence>